<evidence type="ECO:0000259" key="2">
    <source>
        <dbReference type="Pfam" id="PF13538"/>
    </source>
</evidence>
<dbReference type="InterPro" id="IPR011528">
    <property type="entry name" value="NERD"/>
</dbReference>
<dbReference type="OrthoDB" id="7066673at2"/>
<dbReference type="InterPro" id="IPR027417">
    <property type="entry name" value="P-loop_NTPase"/>
</dbReference>
<dbReference type="GO" id="GO:0003677">
    <property type="term" value="F:DNA binding"/>
    <property type="evidence" value="ECO:0007669"/>
    <property type="project" value="InterPro"/>
</dbReference>
<dbReference type="AlphaFoldDB" id="A0A6L8VLL8"/>
<dbReference type="Pfam" id="PF13245">
    <property type="entry name" value="AAA_19"/>
    <property type="match status" value="1"/>
</dbReference>
<dbReference type="Pfam" id="PF08378">
    <property type="entry name" value="NERD"/>
    <property type="match status" value="1"/>
</dbReference>
<keyword evidence="4" id="KW-1185">Reference proteome</keyword>
<keyword evidence="3" id="KW-0067">ATP-binding</keyword>
<sequence>MAKMVPSKIPELLLNDPRRRAERQVYESLDKELGGDFTVYWSRPWHRFRPDGTGRDGEVDFVVAHAALGVLALEVKGGTVSCDDQGKWISVSRTGTPYNLKRSPVTQAMEGKYELIKRLKEVAALSTRHLNICHGVVLPDNIRPVRALGADAPLELFAFGNEIGGGKLGDWVRDTLSRGAKACAPLGPEGMKALHEIVAAEFELRPHLASALAYDMKKIELLTAEQAYVLESLAGNPQMAIAGSAGTGKTLLALEKAMRCAKAGGRSLLTCYNNALALHLKGIVGEVENLTIAGFHELCGKMAHIAKVPVAQTQGPALYRKILPDALEQAMQARPDLAFDAIIVDEGQDFERAWYDTLRLSLKDMDGGTFHVFYDDNQRIYGGGQSFVDELPKLSFRLIRNLRNTRAIHHSLKPWYDARGAVSAGPAGQPVDWIEVKSKEQAYNNASAFVTDLIKNAQLQASDIAILTGRARDKCALFAQAQIGGAVPISASDPRGKNRIWCDTVRRFKGLEAKCVVLVDIDQLVEDELIYVALSRPSLLLRVIGLPADIQQLKGGLGI</sequence>
<evidence type="ECO:0000259" key="1">
    <source>
        <dbReference type="Pfam" id="PF08378"/>
    </source>
</evidence>
<dbReference type="Pfam" id="PF13538">
    <property type="entry name" value="UvrD_C_2"/>
    <property type="match status" value="1"/>
</dbReference>
<proteinExistence type="predicted"/>
<dbReference type="Gene3D" id="3.40.50.300">
    <property type="entry name" value="P-loop containing nucleotide triphosphate hydrolases"/>
    <property type="match status" value="2"/>
</dbReference>
<dbReference type="SUPFAM" id="SSF52540">
    <property type="entry name" value="P-loop containing nucleoside triphosphate hydrolases"/>
    <property type="match status" value="1"/>
</dbReference>
<keyword evidence="3" id="KW-0547">Nucleotide-binding</keyword>
<dbReference type="GO" id="GO:0005524">
    <property type="term" value="F:ATP binding"/>
    <property type="evidence" value="ECO:0007669"/>
    <property type="project" value="UniProtKB-KW"/>
</dbReference>
<accession>A0A6L8VLL8</accession>
<gene>
    <name evidence="3" type="ORF">GS660_19510</name>
</gene>
<evidence type="ECO:0000313" key="3">
    <source>
        <dbReference type="EMBL" id="MZQ91277.1"/>
    </source>
</evidence>
<comment type="caution">
    <text evidence="3">The sequence shown here is derived from an EMBL/GenBank/DDBJ whole genome shotgun (WGS) entry which is preliminary data.</text>
</comment>
<protein>
    <submittedName>
        <fullName evidence="3">ATP-binding domain-containing protein</fullName>
    </submittedName>
</protein>
<dbReference type="GO" id="GO:0003678">
    <property type="term" value="F:DNA helicase activity"/>
    <property type="evidence" value="ECO:0007669"/>
    <property type="project" value="InterPro"/>
</dbReference>
<dbReference type="EMBL" id="WWNR01000023">
    <property type="protein sequence ID" value="MZQ91277.1"/>
    <property type="molecule type" value="Genomic_DNA"/>
</dbReference>
<dbReference type="PANTHER" id="PTHR11070">
    <property type="entry name" value="UVRD / RECB / PCRA DNA HELICASE FAMILY MEMBER"/>
    <property type="match status" value="1"/>
</dbReference>
<dbReference type="Proteomes" id="UP000477083">
    <property type="component" value="Unassembled WGS sequence"/>
</dbReference>
<name>A0A6L8VLL8_9RHOB</name>
<organism evidence="3 4">
    <name type="scientific">Frigidibacter albus</name>
    <dbReference type="NCBI Taxonomy" id="1465486"/>
    <lineage>
        <taxon>Bacteria</taxon>
        <taxon>Pseudomonadati</taxon>
        <taxon>Pseudomonadota</taxon>
        <taxon>Alphaproteobacteria</taxon>
        <taxon>Rhodobacterales</taxon>
        <taxon>Paracoccaceae</taxon>
        <taxon>Frigidibacter</taxon>
    </lineage>
</organism>
<dbReference type="InterPro" id="IPR000212">
    <property type="entry name" value="DNA_helicase_UvrD/REP"/>
</dbReference>
<feature type="domain" description="UvrD-like helicase C-terminal" evidence="2">
    <location>
        <begin position="500"/>
        <end position="543"/>
    </location>
</feature>
<dbReference type="RefSeq" id="WP_161348660.1">
    <property type="nucleotide sequence ID" value="NZ_BMGW01000023.1"/>
</dbReference>
<evidence type="ECO:0000313" key="4">
    <source>
        <dbReference type="Proteomes" id="UP000477083"/>
    </source>
</evidence>
<feature type="domain" description="NERD" evidence="1">
    <location>
        <begin position="19"/>
        <end position="124"/>
    </location>
</feature>
<reference evidence="3 4" key="1">
    <citation type="submission" date="2020-01" db="EMBL/GenBank/DDBJ databases">
        <title>Frigidibacter albus SP32T (=CGMCC 1.13995T).</title>
        <authorList>
            <person name="Liao X."/>
        </authorList>
    </citation>
    <scope>NUCLEOTIDE SEQUENCE [LARGE SCALE GENOMIC DNA]</scope>
    <source>
        <strain evidence="3 4">SP32</strain>
    </source>
</reference>
<dbReference type="InterPro" id="IPR027785">
    <property type="entry name" value="UvrD-like_helicase_C"/>
</dbReference>